<protein>
    <submittedName>
        <fullName evidence="1">Nucleotidyltransferase</fullName>
    </submittedName>
</protein>
<evidence type="ECO:0000313" key="1">
    <source>
        <dbReference type="EMBL" id="GIJ56657.1"/>
    </source>
</evidence>
<dbReference type="EMBL" id="BOPG01000025">
    <property type="protein sequence ID" value="GIJ56657.1"/>
    <property type="molecule type" value="Genomic_DNA"/>
</dbReference>
<dbReference type="RefSeq" id="WP_203995394.1">
    <property type="nucleotide sequence ID" value="NZ_BOPG01000025.1"/>
</dbReference>
<sequence length="221" mass="24379">MTHDVIYAVVVGSRAYGLDGPDSDTDRRGVFLAPADAFWRLDPPPTHRDGPRPEEFHWELARCLSLGLSANPTVLEVLWSPLVETLTPVGQRLLDARSTLLSTRVADTYGRYADAQMAKLASVMARGEPIRWKQAMHMLRLLRAGAFVLRTGEVLVDVSPWRDQLLAVRSGAVAWDDVVGEAAELRADLARALAETPLPAEPDRATVEEFLLDVRRTSACP</sequence>
<dbReference type="InterPro" id="IPR018775">
    <property type="entry name" value="RlaP"/>
</dbReference>
<dbReference type="AlphaFoldDB" id="A0A8J3Z4J0"/>
<organism evidence="1 2">
    <name type="scientific">Virgisporangium aurantiacum</name>
    <dbReference type="NCBI Taxonomy" id="175570"/>
    <lineage>
        <taxon>Bacteria</taxon>
        <taxon>Bacillati</taxon>
        <taxon>Actinomycetota</taxon>
        <taxon>Actinomycetes</taxon>
        <taxon>Micromonosporales</taxon>
        <taxon>Micromonosporaceae</taxon>
        <taxon>Virgisporangium</taxon>
    </lineage>
</organism>
<name>A0A8J3Z4J0_9ACTN</name>
<dbReference type="Proteomes" id="UP000612585">
    <property type="component" value="Unassembled WGS sequence"/>
</dbReference>
<proteinExistence type="predicted"/>
<gene>
    <name evidence="1" type="ORF">Vau01_041730</name>
</gene>
<reference evidence="1" key="1">
    <citation type="submission" date="2021-01" db="EMBL/GenBank/DDBJ databases">
        <title>Whole genome shotgun sequence of Virgisporangium aurantiacum NBRC 16421.</title>
        <authorList>
            <person name="Komaki H."/>
            <person name="Tamura T."/>
        </authorList>
    </citation>
    <scope>NUCLEOTIDE SEQUENCE</scope>
    <source>
        <strain evidence="1">NBRC 16421</strain>
    </source>
</reference>
<dbReference type="PANTHER" id="PTHR34817:SF2">
    <property type="entry name" value="NUCLEOTIDYLTRANSFERASE"/>
    <property type="match status" value="1"/>
</dbReference>
<keyword evidence="2" id="KW-1185">Reference proteome</keyword>
<dbReference type="PANTHER" id="PTHR34817">
    <property type="entry name" value="NUCLEOTIDYLTRANSFERASE"/>
    <property type="match status" value="1"/>
</dbReference>
<evidence type="ECO:0000313" key="2">
    <source>
        <dbReference type="Proteomes" id="UP000612585"/>
    </source>
</evidence>
<comment type="caution">
    <text evidence="1">The sequence shown here is derived from an EMBL/GenBank/DDBJ whole genome shotgun (WGS) entry which is preliminary data.</text>
</comment>
<accession>A0A8J3Z4J0</accession>
<dbReference type="Pfam" id="PF10127">
    <property type="entry name" value="RlaP"/>
    <property type="match status" value="1"/>
</dbReference>